<dbReference type="NCBIfam" id="TIGR03347">
    <property type="entry name" value="VI_chp_1"/>
    <property type="match status" value="1"/>
</dbReference>
<evidence type="ECO:0000313" key="2">
    <source>
        <dbReference type="Proteomes" id="UP000502297"/>
    </source>
</evidence>
<protein>
    <submittedName>
        <fullName evidence="1">Type VI secretion system baseplate subunit TssG</fullName>
    </submittedName>
</protein>
<dbReference type="Proteomes" id="UP000502297">
    <property type="component" value="Chromosome"/>
</dbReference>
<gene>
    <name evidence="1" type="primary">tssG</name>
    <name evidence="1" type="ORF">G8E00_16070</name>
</gene>
<organism evidence="1 2">
    <name type="scientific">Acinetobacter shaoyimingii</name>
    <dbReference type="NCBI Taxonomy" id="2715164"/>
    <lineage>
        <taxon>Bacteria</taxon>
        <taxon>Pseudomonadati</taxon>
        <taxon>Pseudomonadota</taxon>
        <taxon>Gammaproteobacteria</taxon>
        <taxon>Moraxellales</taxon>
        <taxon>Moraxellaceae</taxon>
        <taxon>Acinetobacter</taxon>
    </lineage>
</organism>
<evidence type="ECO:0000313" key="1">
    <source>
        <dbReference type="EMBL" id="QIO07348.1"/>
    </source>
</evidence>
<proteinExistence type="predicted"/>
<dbReference type="RefSeq" id="WP_166012529.1">
    <property type="nucleotide sequence ID" value="NZ_CP049801.1"/>
</dbReference>
<accession>A0A6G8RZX2</accession>
<keyword evidence="2" id="KW-1185">Reference proteome</keyword>
<dbReference type="PANTHER" id="PTHR35564:SF4">
    <property type="entry name" value="CYTOPLASMIC PROTEIN"/>
    <property type="match status" value="1"/>
</dbReference>
<sequence>MRSERWWQEASVIDELFKVPTDFDLVQTTRLLRHTPYQKNLKYWADDFRFESSLELNFPKTEVESLEIEEDKVHLTNLVVGLTGMQGALPYSYTNKVKQAPRRLRAEVVKFLGLFNHKLTAQYVDSCITYHLPIRYEVEKENDYLKILHALNGYVSEQHQQRELDDYFAEFAGLMQGQNNTAHALKTMLSCVFKQDIAVEEFIEEKFKLGEDQKTKLGGNQPSLLGINTFCGDTIKQIDGKIEIQIGPLNRETYLQFLPNQQLSIKLKNILKSWCSPTLLVDLRLILDKQEVKPICLTSKQSMGLSQGAFLQPDAPDHNRETRYALIGVA</sequence>
<reference evidence="1 2" key="1">
    <citation type="submission" date="2020-03" db="EMBL/GenBank/DDBJ databases">
        <authorList>
            <person name="Zhu W."/>
        </authorList>
    </citation>
    <scope>NUCLEOTIDE SEQUENCE [LARGE SCALE GENOMIC DNA]</scope>
    <source>
        <strain evidence="1 2">323-1</strain>
    </source>
</reference>
<dbReference type="EMBL" id="CP049801">
    <property type="protein sequence ID" value="QIO07348.1"/>
    <property type="molecule type" value="Genomic_DNA"/>
</dbReference>
<dbReference type="AlphaFoldDB" id="A0A6G8RZX2"/>
<dbReference type="KEGG" id="asha:G8E00_16070"/>
<dbReference type="PANTHER" id="PTHR35564">
    <property type="match status" value="1"/>
</dbReference>
<dbReference type="InterPro" id="IPR010732">
    <property type="entry name" value="T6SS_TssG-like"/>
</dbReference>
<dbReference type="Pfam" id="PF06996">
    <property type="entry name" value="T6SS_TssG"/>
    <property type="match status" value="1"/>
</dbReference>
<name>A0A6G8RZX2_9GAMM</name>